<dbReference type="GO" id="GO:0031390">
    <property type="term" value="C:Ctf18 RFC-like complex"/>
    <property type="evidence" value="ECO:0007669"/>
    <property type="project" value="InterPro"/>
</dbReference>
<dbReference type="PANTHER" id="PTHR13395:SF6">
    <property type="entry name" value="SISTER CHROMATID COHESION PROTEIN DCC1"/>
    <property type="match status" value="1"/>
</dbReference>
<evidence type="ECO:0000256" key="2">
    <source>
        <dbReference type="ARBA" id="ARBA00022705"/>
    </source>
</evidence>
<protein>
    <recommendedName>
        <fullName evidence="5">Sister chromatid cohesion protein DCC1</fullName>
    </recommendedName>
</protein>
<dbReference type="FunCoup" id="A0A0C2TLR3">
    <property type="interactions" value="285"/>
</dbReference>
<dbReference type="Proteomes" id="UP000054549">
    <property type="component" value="Unassembled WGS sequence"/>
</dbReference>
<dbReference type="HOGENOM" id="CLU_034504_0_0_1"/>
<evidence type="ECO:0000256" key="1">
    <source>
        <dbReference type="ARBA" id="ARBA00007017"/>
    </source>
</evidence>
<dbReference type="EMBL" id="KN818229">
    <property type="protein sequence ID" value="KIL68044.1"/>
    <property type="molecule type" value="Genomic_DNA"/>
</dbReference>
<dbReference type="AlphaFoldDB" id="A0A0C2TLR3"/>
<name>A0A0C2TLR3_AMAMK</name>
<dbReference type="OrthoDB" id="276989at2759"/>
<dbReference type="STRING" id="946122.A0A0C2TLR3"/>
<dbReference type="PANTHER" id="PTHR13395">
    <property type="entry name" value="SISTER CHROMATID COHESION PROTEIN DCC1-RELATED"/>
    <property type="match status" value="1"/>
</dbReference>
<keyword evidence="4" id="KW-1185">Reference proteome</keyword>
<dbReference type="GO" id="GO:0006260">
    <property type="term" value="P:DNA replication"/>
    <property type="evidence" value="ECO:0007669"/>
    <property type="project" value="UniProtKB-KW"/>
</dbReference>
<dbReference type="Pfam" id="PF09724">
    <property type="entry name" value="Dcc1"/>
    <property type="match status" value="1"/>
</dbReference>
<dbReference type="InParanoid" id="A0A0C2TLR3"/>
<accession>A0A0C2TLR3</accession>
<organism evidence="3 4">
    <name type="scientific">Amanita muscaria (strain Koide BX008)</name>
    <dbReference type="NCBI Taxonomy" id="946122"/>
    <lineage>
        <taxon>Eukaryota</taxon>
        <taxon>Fungi</taxon>
        <taxon>Dikarya</taxon>
        <taxon>Basidiomycota</taxon>
        <taxon>Agaricomycotina</taxon>
        <taxon>Agaricomycetes</taxon>
        <taxon>Agaricomycetidae</taxon>
        <taxon>Agaricales</taxon>
        <taxon>Pluteineae</taxon>
        <taxon>Amanitaceae</taxon>
        <taxon>Amanita</taxon>
    </lineage>
</organism>
<dbReference type="GO" id="GO:0000785">
    <property type="term" value="C:chromatin"/>
    <property type="evidence" value="ECO:0007669"/>
    <property type="project" value="TreeGrafter"/>
</dbReference>
<dbReference type="GO" id="GO:0000775">
    <property type="term" value="C:chromosome, centromeric region"/>
    <property type="evidence" value="ECO:0007669"/>
    <property type="project" value="TreeGrafter"/>
</dbReference>
<proteinExistence type="inferred from homology"/>
<dbReference type="GO" id="GO:0034088">
    <property type="term" value="P:maintenance of mitotic sister chromatid cohesion"/>
    <property type="evidence" value="ECO:0007669"/>
    <property type="project" value="TreeGrafter"/>
</dbReference>
<gene>
    <name evidence="3" type="ORF">M378DRAFT_191067</name>
</gene>
<dbReference type="InterPro" id="IPR019128">
    <property type="entry name" value="Dcc1"/>
</dbReference>
<evidence type="ECO:0000313" key="4">
    <source>
        <dbReference type="Proteomes" id="UP000054549"/>
    </source>
</evidence>
<evidence type="ECO:0008006" key="5">
    <source>
        <dbReference type="Google" id="ProtNLM"/>
    </source>
</evidence>
<keyword evidence="2" id="KW-0235">DNA replication</keyword>
<comment type="similarity">
    <text evidence="1">Belongs to the DCC1 family.</text>
</comment>
<evidence type="ECO:0000313" key="3">
    <source>
        <dbReference type="EMBL" id="KIL68044.1"/>
    </source>
</evidence>
<sequence length="392" mass="43615">MASTSDIQLNFSQNSLQEAGSYKLLELPSDLCNLVESSLDNATSLSLSIKGQENEEAVLCTQDRTYTVRSVVLSNTILIVKSSDSGGNSVDIRDQVNNILELAPCVPKLQKLDLLLRGKIYDENLAGMEIDSETTVSGLSIPFLLPRIELRKGTGLTYEQAKLDIQASDEELIRALKDRRILVINGELRPITPGYLLQILELVLTILVSLSLPHDAAPVDELSSILANDHEVSQTVTKQIIAWFGEVEDDKWKMDVRAVVGEMGLNLLREHRREPIAEDLLLTKWKSCVGDTFQSAISLDLLSGNYIKSNENSVSECTMLTYFPASALSADPAARFAHLFLARPRWKGDEISPFLNDIAVDKKERDKLLLKYCRAIIEAGSVWYTSRAQYNI</sequence>
<reference evidence="3 4" key="1">
    <citation type="submission" date="2014-04" db="EMBL/GenBank/DDBJ databases">
        <title>Evolutionary Origins and Diversification of the Mycorrhizal Mutualists.</title>
        <authorList>
            <consortium name="DOE Joint Genome Institute"/>
            <consortium name="Mycorrhizal Genomics Consortium"/>
            <person name="Kohler A."/>
            <person name="Kuo A."/>
            <person name="Nagy L.G."/>
            <person name="Floudas D."/>
            <person name="Copeland A."/>
            <person name="Barry K.W."/>
            <person name="Cichocki N."/>
            <person name="Veneault-Fourrey C."/>
            <person name="LaButti K."/>
            <person name="Lindquist E.A."/>
            <person name="Lipzen A."/>
            <person name="Lundell T."/>
            <person name="Morin E."/>
            <person name="Murat C."/>
            <person name="Riley R."/>
            <person name="Ohm R."/>
            <person name="Sun H."/>
            <person name="Tunlid A."/>
            <person name="Henrissat B."/>
            <person name="Grigoriev I.V."/>
            <person name="Hibbett D.S."/>
            <person name="Martin F."/>
        </authorList>
    </citation>
    <scope>NUCLEOTIDE SEQUENCE [LARGE SCALE GENOMIC DNA]</scope>
    <source>
        <strain evidence="3 4">Koide BX008</strain>
    </source>
</reference>